<sequence>MGPKKIPMSDAAIKALLAQDVADVLDDYEANRGSVNGHDCYDSGSGGRRPVPTASFEKMESMFHISSCTVENQVKYATCTLLRNALTWWNSYVKTVGHDAAYGMPWKTLMKMMTDKYYPRSEIKKLEIEIWNLKVEKYVSGLHDILGNVMSAIQKPMQEAIELANDLMDQKVCTFAERHAKNKRKLGNNPRHNQVQQQPFKRQNVAKAYTVGLGEKKEYVGTLPLCTKCNYHHNRACAPKYNNYKRVGHLARDCRSPDAVNNQRAPWGDTEGSFDVIIDMDWLLKYHAVIVCDEKFVRVPFGNETLIIRGDGSNHRSERRLKTSQRRSDLRMYQLFEISPKYFPRTCLVFHRPDKWNFKLIWYLVLHPSTGPLSISPIRDERIVGPTTRAFRQRLYKTKFLTLGSFSFVCQKEGGIVLDVYRLQRVEQADSEEPLSASKNR</sequence>
<evidence type="ECO:0000313" key="1">
    <source>
        <dbReference type="EMBL" id="GJT38634.1"/>
    </source>
</evidence>
<keyword evidence="2" id="KW-1185">Reference proteome</keyword>
<organism evidence="1 2">
    <name type="scientific">Tanacetum coccineum</name>
    <dbReference type="NCBI Taxonomy" id="301880"/>
    <lineage>
        <taxon>Eukaryota</taxon>
        <taxon>Viridiplantae</taxon>
        <taxon>Streptophyta</taxon>
        <taxon>Embryophyta</taxon>
        <taxon>Tracheophyta</taxon>
        <taxon>Spermatophyta</taxon>
        <taxon>Magnoliopsida</taxon>
        <taxon>eudicotyledons</taxon>
        <taxon>Gunneridae</taxon>
        <taxon>Pentapetalae</taxon>
        <taxon>asterids</taxon>
        <taxon>campanulids</taxon>
        <taxon>Asterales</taxon>
        <taxon>Asteraceae</taxon>
        <taxon>Asteroideae</taxon>
        <taxon>Anthemideae</taxon>
        <taxon>Anthemidinae</taxon>
        <taxon>Tanacetum</taxon>
    </lineage>
</organism>
<name>A0ABQ5DPC2_9ASTR</name>
<protein>
    <recommendedName>
        <fullName evidence="3">Retrotransposon gag domain-containing protein</fullName>
    </recommendedName>
</protein>
<dbReference type="EMBL" id="BQNB010015319">
    <property type="protein sequence ID" value="GJT38634.1"/>
    <property type="molecule type" value="Genomic_DNA"/>
</dbReference>
<evidence type="ECO:0008006" key="3">
    <source>
        <dbReference type="Google" id="ProtNLM"/>
    </source>
</evidence>
<proteinExistence type="predicted"/>
<reference evidence="1" key="1">
    <citation type="journal article" date="2022" name="Int. J. Mol. Sci.">
        <title>Draft Genome of Tanacetum Coccineum: Genomic Comparison of Closely Related Tanacetum-Family Plants.</title>
        <authorList>
            <person name="Yamashiro T."/>
            <person name="Shiraishi A."/>
            <person name="Nakayama K."/>
            <person name="Satake H."/>
        </authorList>
    </citation>
    <scope>NUCLEOTIDE SEQUENCE</scope>
</reference>
<accession>A0ABQ5DPC2</accession>
<gene>
    <name evidence="1" type="ORF">Tco_0938499</name>
</gene>
<reference evidence="1" key="2">
    <citation type="submission" date="2022-01" db="EMBL/GenBank/DDBJ databases">
        <authorList>
            <person name="Yamashiro T."/>
            <person name="Shiraishi A."/>
            <person name="Satake H."/>
            <person name="Nakayama K."/>
        </authorList>
    </citation>
    <scope>NUCLEOTIDE SEQUENCE</scope>
</reference>
<dbReference type="Pfam" id="PF08284">
    <property type="entry name" value="RVP_2"/>
    <property type="match status" value="1"/>
</dbReference>
<dbReference type="Proteomes" id="UP001151760">
    <property type="component" value="Unassembled WGS sequence"/>
</dbReference>
<evidence type="ECO:0000313" key="2">
    <source>
        <dbReference type="Proteomes" id="UP001151760"/>
    </source>
</evidence>
<comment type="caution">
    <text evidence="1">The sequence shown here is derived from an EMBL/GenBank/DDBJ whole genome shotgun (WGS) entry which is preliminary data.</text>
</comment>